<dbReference type="AlphaFoldDB" id="A0A263D6D1"/>
<gene>
    <name evidence="2" type="ORF">CFN78_06465</name>
</gene>
<dbReference type="OrthoDB" id="5168289at2"/>
<organism evidence="2 3">
    <name type="scientific">Amycolatopsis antarctica</name>
    <dbReference type="NCBI Taxonomy" id="1854586"/>
    <lineage>
        <taxon>Bacteria</taxon>
        <taxon>Bacillati</taxon>
        <taxon>Actinomycetota</taxon>
        <taxon>Actinomycetes</taxon>
        <taxon>Pseudonocardiales</taxon>
        <taxon>Pseudonocardiaceae</taxon>
        <taxon>Amycolatopsis</taxon>
    </lineage>
</organism>
<dbReference type="EMBL" id="NKYE01000003">
    <property type="protein sequence ID" value="OZM73931.1"/>
    <property type="molecule type" value="Genomic_DNA"/>
</dbReference>
<proteinExistence type="predicted"/>
<evidence type="ECO:0000313" key="2">
    <source>
        <dbReference type="EMBL" id="OZM73931.1"/>
    </source>
</evidence>
<dbReference type="GO" id="GO:0006508">
    <property type="term" value="P:proteolysis"/>
    <property type="evidence" value="ECO:0007669"/>
    <property type="project" value="UniProtKB-KW"/>
</dbReference>
<keyword evidence="2" id="KW-0482">Metalloprotease</keyword>
<reference evidence="2 3" key="1">
    <citation type="submission" date="2017-07" db="EMBL/GenBank/DDBJ databases">
        <title>Amycolatopsis antarcticus sp. nov., isolated from the surface of an Antarcticus brown macroalga.</title>
        <authorList>
            <person name="Wang J."/>
            <person name="Leiva S."/>
            <person name="Huang J."/>
            <person name="Huang Y."/>
        </authorList>
    </citation>
    <scope>NUCLEOTIDE SEQUENCE [LARGE SCALE GENOMIC DNA]</scope>
    <source>
        <strain evidence="2 3">AU-G6</strain>
    </source>
</reference>
<evidence type="ECO:0000313" key="3">
    <source>
        <dbReference type="Proteomes" id="UP000242444"/>
    </source>
</evidence>
<feature type="region of interest" description="Disordered" evidence="1">
    <location>
        <begin position="95"/>
        <end position="115"/>
    </location>
</feature>
<dbReference type="GO" id="GO:0008237">
    <property type="term" value="F:metallopeptidase activity"/>
    <property type="evidence" value="ECO:0007669"/>
    <property type="project" value="UniProtKB-KW"/>
</dbReference>
<comment type="caution">
    <text evidence="2">The sequence shown here is derived from an EMBL/GenBank/DDBJ whole genome shotgun (WGS) entry which is preliminary data.</text>
</comment>
<keyword evidence="2" id="KW-0378">Hydrolase</keyword>
<keyword evidence="2" id="KW-0645">Protease</keyword>
<evidence type="ECO:0000256" key="1">
    <source>
        <dbReference type="SAM" id="MobiDB-lite"/>
    </source>
</evidence>
<accession>A0A263D6D1</accession>
<keyword evidence="3" id="KW-1185">Reference proteome</keyword>
<dbReference type="InParanoid" id="A0A263D6D1"/>
<name>A0A263D6D1_9PSEU</name>
<sequence>MPHNGAVGRRTLGGVVAILLVLTACGPSVPGTAGPSLDLIGAQIRQSTTSLVDPGFVDGAGEGEIDRLAATVITDIGEFWEEAYPATFGSRWEEPRGGFHSVDPSDPAAGPPPCLDAASQVEGNAYYCPGEDVIVWDRGALLPVLTERYGAGAMMMVLSHETGHAVQERSGIGRGRGGLYPPIVIEAMADCYAGAFIRWVLDGNAEHLRLPESELDASLRALITFRDPVGTDNRDSGAHGDAFDRVSAFQDGFDGGPAPCAEITAQNRQFTQRAFTSAEDEARGGNLELPALLDALSADLGPYFTEALGAKGSGWTAPPVEQVAGDPSCGPQGAAAYCRDENVVRVSTSGTVADIHARIGDYGAGTIVASRYALGALGAAALPLSGEQAQRGALCLAGSYTGSLLEPRRDFTVSPGDLDEAVLVLLGYDYPARDIDGGALSSGFDRVAAFRGGVVGGAAACGLG</sequence>
<dbReference type="Proteomes" id="UP000242444">
    <property type="component" value="Unassembled WGS sequence"/>
</dbReference>
<protein>
    <submittedName>
        <fullName evidence="2">Metalloprotease-like protein</fullName>
    </submittedName>
</protein>